<evidence type="ECO:0000256" key="2">
    <source>
        <dbReference type="RuleBase" id="RU363072"/>
    </source>
</evidence>
<dbReference type="InterPro" id="IPR038673">
    <property type="entry name" value="OprB_sf"/>
</dbReference>
<evidence type="ECO:0000256" key="3">
    <source>
        <dbReference type="SAM" id="Phobius"/>
    </source>
</evidence>
<dbReference type="EMBL" id="JAFVMF010000010">
    <property type="protein sequence ID" value="MBO1360232.1"/>
    <property type="molecule type" value="Genomic_DNA"/>
</dbReference>
<organism evidence="4 5">
    <name type="scientific">Acetobacter sacchari</name>
    <dbReference type="NCBI Taxonomy" id="2661687"/>
    <lineage>
        <taxon>Bacteria</taxon>
        <taxon>Pseudomonadati</taxon>
        <taxon>Pseudomonadota</taxon>
        <taxon>Alphaproteobacteria</taxon>
        <taxon>Acetobacterales</taxon>
        <taxon>Acetobacteraceae</taxon>
        <taxon>Acetobacter</taxon>
    </lineage>
</organism>
<dbReference type="InterPro" id="IPR007049">
    <property type="entry name" value="Carb-sel_porin_OprB"/>
</dbReference>
<keyword evidence="3" id="KW-1133">Transmembrane helix</keyword>
<comment type="similarity">
    <text evidence="1 2">Belongs to the OprB family.</text>
</comment>
<evidence type="ECO:0000256" key="1">
    <source>
        <dbReference type="ARBA" id="ARBA00008769"/>
    </source>
</evidence>
<sequence>MQGFALRARENGNVPTSVKYNNVRRLIHDEAVIQRAPSAQKHLIRMKRGFIIYGLTYIFALFAFPADGATLPTSPKTASAAPFLNKTFPTTALPGSATTQPYSPDYSLRVIPQLHYLPPPGSGFTPSPPTGPLTGAGTYLSSHGIYLRALAVDEFARNVTGGQKKGYGNSFAIPFGADIDFDKLIGLRGSSLHITINKSIGNSLASDYTENTVSFQTRYKSYHNFRLAAFAYTQKLFSERLIVTGGRISALTFFDESSIYCNFQNNAFCFKPLSIALQNGAWNFFPFSSWGGFMKIRPTNRLHISGGIFEYDPTSYPTNGWNFGTSTSTGISWGAEIGLHSQSVLDSHAYHIAAGAFGNTAAIADPYLNQRYQPKLSAGGASLMHSGQTGFYIQGDIVTMRFGENHRQNVTFFGGTAYEPENYLKFKSQSTLGFIVSGLFASRPNDTLGLAGTYYQLGDRQRKFLQLRRLRAGGHQSVYSDEGIIELNYNALIMRGVHLMPNIQYVISPDNMLKSAYPYSSKNILTFGIRLTVEAGAVLGFPVYPGN</sequence>
<feature type="transmembrane region" description="Helical" evidence="3">
    <location>
        <begin position="50"/>
        <end position="66"/>
    </location>
</feature>
<reference evidence="4 5" key="1">
    <citation type="submission" date="2021-03" db="EMBL/GenBank/DDBJ databases">
        <title>The complete genome sequence of Acetobacter sacchari TBRC 11175.</title>
        <authorList>
            <person name="Charoenyingcharoen P."/>
            <person name="Yukphan P."/>
        </authorList>
    </citation>
    <scope>NUCLEOTIDE SEQUENCE [LARGE SCALE GENOMIC DNA]</scope>
    <source>
        <strain evidence="4 5">TBRC 11175</strain>
    </source>
</reference>
<dbReference type="Gene3D" id="2.40.160.180">
    <property type="entry name" value="Carbohydrate-selective porin OprB"/>
    <property type="match status" value="1"/>
</dbReference>
<dbReference type="PANTHER" id="PTHR37944">
    <property type="entry name" value="PORIN B"/>
    <property type="match status" value="1"/>
</dbReference>
<dbReference type="InterPro" id="IPR052932">
    <property type="entry name" value="OprB_Porin"/>
</dbReference>
<accession>A0ABS3LWF1</accession>
<gene>
    <name evidence="4" type="ORF">J2D73_10565</name>
</gene>
<evidence type="ECO:0000313" key="4">
    <source>
        <dbReference type="EMBL" id="MBO1360232.1"/>
    </source>
</evidence>
<keyword evidence="5" id="KW-1185">Reference proteome</keyword>
<dbReference type="Pfam" id="PF04966">
    <property type="entry name" value="OprB"/>
    <property type="match status" value="1"/>
</dbReference>
<comment type="caution">
    <text evidence="4">The sequence shown here is derived from an EMBL/GenBank/DDBJ whole genome shotgun (WGS) entry which is preliminary data.</text>
</comment>
<keyword evidence="3" id="KW-0472">Membrane</keyword>
<dbReference type="RefSeq" id="WP_207881516.1">
    <property type="nucleotide sequence ID" value="NZ_JAFVMF010000010.1"/>
</dbReference>
<dbReference type="Proteomes" id="UP000664771">
    <property type="component" value="Unassembled WGS sequence"/>
</dbReference>
<protein>
    <submittedName>
        <fullName evidence="4">Carbohydrate porin</fullName>
    </submittedName>
</protein>
<evidence type="ECO:0000313" key="5">
    <source>
        <dbReference type="Proteomes" id="UP000664771"/>
    </source>
</evidence>
<keyword evidence="3" id="KW-0812">Transmembrane</keyword>
<proteinExistence type="inferred from homology"/>
<dbReference type="PANTHER" id="PTHR37944:SF1">
    <property type="entry name" value="PORIN B"/>
    <property type="match status" value="1"/>
</dbReference>
<name>A0ABS3LWF1_9PROT</name>